<dbReference type="CDD" id="cd00060">
    <property type="entry name" value="FHA"/>
    <property type="match status" value="2"/>
</dbReference>
<dbReference type="InterPro" id="IPR050923">
    <property type="entry name" value="Cell_Proc_Reg/RNA_Proc"/>
</dbReference>
<dbReference type="GO" id="GO:0003723">
    <property type="term" value="F:RNA binding"/>
    <property type="evidence" value="ECO:0007669"/>
    <property type="project" value="UniProtKB-KW"/>
</dbReference>
<dbReference type="EMBL" id="MGFQ01000011">
    <property type="protein sequence ID" value="OGM10441.1"/>
    <property type="molecule type" value="Genomic_DNA"/>
</dbReference>
<dbReference type="PROSITE" id="PS50006">
    <property type="entry name" value="FHA_DOMAIN"/>
    <property type="match status" value="1"/>
</dbReference>
<reference evidence="3 4" key="1">
    <citation type="journal article" date="2016" name="Nat. Commun.">
        <title>Thousands of microbial genomes shed light on interconnected biogeochemical processes in an aquifer system.</title>
        <authorList>
            <person name="Anantharaman K."/>
            <person name="Brown C.T."/>
            <person name="Hug L.A."/>
            <person name="Sharon I."/>
            <person name="Castelle C.J."/>
            <person name="Probst A.J."/>
            <person name="Thomas B.C."/>
            <person name="Singh A."/>
            <person name="Wilkins M.J."/>
            <person name="Karaoz U."/>
            <person name="Brodie E.L."/>
            <person name="Williams K.H."/>
            <person name="Hubbard S.S."/>
            <person name="Banfield J.F."/>
        </authorList>
    </citation>
    <scope>NUCLEOTIDE SEQUENCE [LARGE SCALE GENOMIC DNA]</scope>
</reference>
<evidence type="ECO:0000313" key="3">
    <source>
        <dbReference type="EMBL" id="OGM10441.1"/>
    </source>
</evidence>
<dbReference type="Pfam" id="PF00498">
    <property type="entry name" value="FHA"/>
    <property type="match status" value="1"/>
</dbReference>
<dbReference type="InterPro" id="IPR008984">
    <property type="entry name" value="SMAD_FHA_dom_sf"/>
</dbReference>
<dbReference type="InterPro" id="IPR000253">
    <property type="entry name" value="FHA_dom"/>
</dbReference>
<dbReference type="SMART" id="SM00240">
    <property type="entry name" value="FHA"/>
    <property type="match status" value="1"/>
</dbReference>
<dbReference type="AlphaFoldDB" id="A0A1F7X638"/>
<accession>A0A1F7X638</accession>
<gene>
    <name evidence="3" type="ORF">A2Z67_00990</name>
</gene>
<keyword evidence="1" id="KW-0694">RNA-binding</keyword>
<proteinExistence type="predicted"/>
<dbReference type="SUPFAM" id="SSF49879">
    <property type="entry name" value="SMAD/FHA domain"/>
    <property type="match status" value="2"/>
</dbReference>
<evidence type="ECO:0000259" key="2">
    <source>
        <dbReference type="PROSITE" id="PS50006"/>
    </source>
</evidence>
<sequence length="242" mass="26785">MPKLILKFKEAVLKEYALEDEMVTIGRVDDNTIKVDNMAVSSHHAKLIRENGDYVLIDLNSLNGTFVNGQKISKWILKNNDFITIGKHTLVYIDERAPQKSPLSGTSELRSPEGTVMLDMRTQQQLLEEAAAKKGVDKVGELVGALTFISDSEGQGEIDLSKRITMIGKGKEAEIKIKGFFLPNISAVISRRPAGYFLSHSEGRAIPKVNGESVKGQLKLKDGDIIEIAGLKMQFFLKPTQE</sequence>
<dbReference type="PROSITE" id="PS50889">
    <property type="entry name" value="S4"/>
    <property type="match status" value="1"/>
</dbReference>
<organism evidence="3 4">
    <name type="scientific">Candidatus Woesebacteria bacterium RBG_13_36_22</name>
    <dbReference type="NCBI Taxonomy" id="1802478"/>
    <lineage>
        <taxon>Bacteria</taxon>
        <taxon>Candidatus Woeseibacteriota</taxon>
    </lineage>
</organism>
<dbReference type="Proteomes" id="UP000176939">
    <property type="component" value="Unassembled WGS sequence"/>
</dbReference>
<comment type="caution">
    <text evidence="3">The sequence shown here is derived from an EMBL/GenBank/DDBJ whole genome shotgun (WGS) entry which is preliminary data.</text>
</comment>
<protein>
    <recommendedName>
        <fullName evidence="2">FHA domain-containing protein</fullName>
    </recommendedName>
</protein>
<evidence type="ECO:0000313" key="4">
    <source>
        <dbReference type="Proteomes" id="UP000176939"/>
    </source>
</evidence>
<name>A0A1F7X638_9BACT</name>
<feature type="domain" description="FHA" evidence="2">
    <location>
        <begin position="23"/>
        <end position="72"/>
    </location>
</feature>
<dbReference type="PANTHER" id="PTHR23308">
    <property type="entry name" value="NUCLEAR INHIBITOR OF PROTEIN PHOSPHATASE-1"/>
    <property type="match status" value="1"/>
</dbReference>
<dbReference type="Gene3D" id="2.60.200.20">
    <property type="match status" value="2"/>
</dbReference>
<evidence type="ECO:0000256" key="1">
    <source>
        <dbReference type="PROSITE-ProRule" id="PRU00182"/>
    </source>
</evidence>